<evidence type="ECO:0000259" key="2">
    <source>
        <dbReference type="PROSITE" id="PS50113"/>
    </source>
</evidence>
<sequence length="882" mass="96944">MRRMHGVGMLRRSVSGGAAPRRWLAGLAWLLACASVQAQPRVLQVGFYDNPPKLMRTADGAPSGIFVELLQAIAREEGWTLAFQPCRWAECLQRLQRGELDVMPDVAMTSERQAQFDFHVQPAMLSWSQLYRGASVPVGTLLDLEGRRVAVLRDSVQATALQGMVAGFGLHVVMVPVDSFAEGFEAVAAGRADVAAVNVHFGDYHMNAYGLRATPVVFNPTRLYFAVPRGRHADVLRAIDRHLVRWAADAQSPYHQILRRWAVPEGATRVPQWVAPALGGLVGAAALLGAVSLWLRRRVRLATAAMQRSERRFRELTESLPDVVWTLDPVTMRFTYVSPAVQRLRGYTPQEVMAMPLEAALPSDALARVRSLVLRGLVELERSGAPQTPPTVMEVPQPRRDGSWVWTEVVTTLVRDPDTGHIEVRGVTRDISERRAAQERIERLARYDQLTGLPNRTWLQERLAALLATARLQREALAVLVVDLDHFKTVNDAQGLQAGDALLVQVARRLEAALGPREMVARLDGDEFAVVLIDVSADVAAQRAQALLGAIAGPYRFEGADIGLGATIGIALYPDDGDAAEELLRRADAAMHQAKRTGRNAFRFFTSELQHRSQQLLRLSSALAQALPHGELQVLYQPQLALRDGRIVGAEALLRWQHPQLGAVSPTDFIPVAESSGRIIEIGGWVLQQALAAARRWADVPGAPYVAVNVSVLQLRHTGFVQRLCDLANSAGVPPQRVELEVTESVTAGEAEQARQMLQPLQEAGFPIAIDDFGTGYSSLTYLRRLGFARLKIDQAFVRDIGRDPDNEAIIRAIVQLARTLGLTTVAEGVETIEQASFLAREGCDLIQGWLVAAAMREADFVTLLGKHDPAGWRQRWLPGVD</sequence>
<dbReference type="SUPFAM" id="SSF141868">
    <property type="entry name" value="EAL domain-like"/>
    <property type="match status" value="1"/>
</dbReference>
<dbReference type="Gene3D" id="3.40.190.10">
    <property type="entry name" value="Periplasmic binding protein-like II"/>
    <property type="match status" value="2"/>
</dbReference>
<feature type="domain" description="PAS" evidence="1">
    <location>
        <begin position="309"/>
        <end position="381"/>
    </location>
</feature>
<organism evidence="5 6">
    <name type="scientific">Tepidimonas thermarum</name>
    <dbReference type="NCBI Taxonomy" id="335431"/>
    <lineage>
        <taxon>Bacteria</taxon>
        <taxon>Pseudomonadati</taxon>
        <taxon>Pseudomonadota</taxon>
        <taxon>Betaproteobacteria</taxon>
        <taxon>Burkholderiales</taxon>
        <taxon>Tepidimonas</taxon>
    </lineage>
</organism>
<dbReference type="Gene3D" id="3.20.20.450">
    <property type="entry name" value="EAL domain"/>
    <property type="match status" value="1"/>
</dbReference>
<dbReference type="InterPro" id="IPR000160">
    <property type="entry name" value="GGDEF_dom"/>
</dbReference>
<dbReference type="SMART" id="SM00091">
    <property type="entry name" value="PAS"/>
    <property type="match status" value="1"/>
</dbReference>
<dbReference type="CDD" id="cd01949">
    <property type="entry name" value="GGDEF"/>
    <property type="match status" value="1"/>
</dbReference>
<dbReference type="NCBIfam" id="TIGR00229">
    <property type="entry name" value="sensory_box"/>
    <property type="match status" value="1"/>
</dbReference>
<dbReference type="InterPro" id="IPR029787">
    <property type="entry name" value="Nucleotide_cyclase"/>
</dbReference>
<dbReference type="InterPro" id="IPR043128">
    <property type="entry name" value="Rev_trsase/Diguanyl_cyclase"/>
</dbReference>
<dbReference type="SUPFAM" id="SSF55785">
    <property type="entry name" value="PYP-like sensor domain (PAS domain)"/>
    <property type="match status" value="1"/>
</dbReference>
<evidence type="ECO:0000313" key="6">
    <source>
        <dbReference type="Proteomes" id="UP000318542"/>
    </source>
</evidence>
<accession>A0A554X7Q3</accession>
<evidence type="ECO:0000259" key="1">
    <source>
        <dbReference type="PROSITE" id="PS50112"/>
    </source>
</evidence>
<dbReference type="InterPro" id="IPR001638">
    <property type="entry name" value="Solute-binding_3/MltF_N"/>
</dbReference>
<dbReference type="AlphaFoldDB" id="A0A554X7Q3"/>
<dbReference type="SMART" id="SM00052">
    <property type="entry name" value="EAL"/>
    <property type="match status" value="1"/>
</dbReference>
<evidence type="ECO:0000259" key="3">
    <source>
        <dbReference type="PROSITE" id="PS50883"/>
    </source>
</evidence>
<dbReference type="InterPro" id="IPR013767">
    <property type="entry name" value="PAS_fold"/>
</dbReference>
<dbReference type="EMBL" id="VJOL01000003">
    <property type="protein sequence ID" value="TSE31850.1"/>
    <property type="molecule type" value="Genomic_DNA"/>
</dbReference>
<dbReference type="PROSITE" id="PS51257">
    <property type="entry name" value="PROKAR_LIPOPROTEIN"/>
    <property type="match status" value="1"/>
</dbReference>
<dbReference type="OrthoDB" id="9813903at2"/>
<dbReference type="PROSITE" id="PS50887">
    <property type="entry name" value="GGDEF"/>
    <property type="match status" value="1"/>
</dbReference>
<dbReference type="PANTHER" id="PTHR44757">
    <property type="entry name" value="DIGUANYLATE CYCLASE DGCP"/>
    <property type="match status" value="1"/>
</dbReference>
<dbReference type="PROSITE" id="PS50883">
    <property type="entry name" value="EAL"/>
    <property type="match status" value="1"/>
</dbReference>
<dbReference type="InterPro" id="IPR035919">
    <property type="entry name" value="EAL_sf"/>
</dbReference>
<dbReference type="PROSITE" id="PS50112">
    <property type="entry name" value="PAS"/>
    <property type="match status" value="1"/>
</dbReference>
<dbReference type="Pfam" id="PF00990">
    <property type="entry name" value="GGDEF"/>
    <property type="match status" value="1"/>
</dbReference>
<dbReference type="PROSITE" id="PS50113">
    <property type="entry name" value="PAC"/>
    <property type="match status" value="1"/>
</dbReference>
<dbReference type="PANTHER" id="PTHR44757:SF2">
    <property type="entry name" value="BIOFILM ARCHITECTURE MAINTENANCE PROTEIN MBAA"/>
    <property type="match status" value="1"/>
</dbReference>
<evidence type="ECO:0000259" key="4">
    <source>
        <dbReference type="PROSITE" id="PS50887"/>
    </source>
</evidence>
<dbReference type="Gene3D" id="3.30.70.270">
    <property type="match status" value="1"/>
</dbReference>
<name>A0A554X7Q3_9BURK</name>
<dbReference type="InterPro" id="IPR000014">
    <property type="entry name" value="PAS"/>
</dbReference>
<dbReference type="CDD" id="cd01948">
    <property type="entry name" value="EAL"/>
    <property type="match status" value="1"/>
</dbReference>
<dbReference type="GO" id="GO:0006355">
    <property type="term" value="P:regulation of DNA-templated transcription"/>
    <property type="evidence" value="ECO:0007669"/>
    <property type="project" value="InterPro"/>
</dbReference>
<proteinExistence type="predicted"/>
<dbReference type="InterPro" id="IPR052155">
    <property type="entry name" value="Biofilm_reg_signaling"/>
</dbReference>
<dbReference type="InterPro" id="IPR000700">
    <property type="entry name" value="PAS-assoc_C"/>
</dbReference>
<reference evidence="5 6" key="1">
    <citation type="submission" date="2019-07" db="EMBL/GenBank/DDBJ databases">
        <title>Tepidimonas thermarum AA-1 draft genome.</title>
        <authorList>
            <person name="Da Costa M.S."/>
            <person name="Froufe H.J.C."/>
            <person name="Egas C."/>
            <person name="Albuquerque L."/>
        </authorList>
    </citation>
    <scope>NUCLEOTIDE SEQUENCE [LARGE SCALE GENOMIC DNA]</scope>
    <source>
        <strain evidence="5 6">AA-1</strain>
    </source>
</reference>
<dbReference type="InterPro" id="IPR035965">
    <property type="entry name" value="PAS-like_dom_sf"/>
</dbReference>
<feature type="domain" description="PAC" evidence="2">
    <location>
        <begin position="391"/>
        <end position="443"/>
    </location>
</feature>
<keyword evidence="6" id="KW-1185">Reference proteome</keyword>
<protein>
    <submittedName>
        <fullName evidence="5">Putative signaling protein</fullName>
    </submittedName>
</protein>
<dbReference type="SMART" id="SM00062">
    <property type="entry name" value="PBPb"/>
    <property type="match status" value="1"/>
</dbReference>
<dbReference type="SUPFAM" id="SSF53850">
    <property type="entry name" value="Periplasmic binding protein-like II"/>
    <property type="match status" value="1"/>
</dbReference>
<dbReference type="Pfam" id="PF00497">
    <property type="entry name" value="SBP_bac_3"/>
    <property type="match status" value="1"/>
</dbReference>
<dbReference type="Gene3D" id="3.30.450.20">
    <property type="entry name" value="PAS domain"/>
    <property type="match status" value="1"/>
</dbReference>
<gene>
    <name evidence="5" type="ORF">Tther_00362</name>
</gene>
<dbReference type="NCBIfam" id="TIGR00254">
    <property type="entry name" value="GGDEF"/>
    <property type="match status" value="1"/>
</dbReference>
<feature type="domain" description="GGDEF" evidence="4">
    <location>
        <begin position="475"/>
        <end position="607"/>
    </location>
</feature>
<dbReference type="Proteomes" id="UP000318542">
    <property type="component" value="Unassembled WGS sequence"/>
</dbReference>
<dbReference type="Pfam" id="PF00989">
    <property type="entry name" value="PAS"/>
    <property type="match status" value="1"/>
</dbReference>
<evidence type="ECO:0000313" key="5">
    <source>
        <dbReference type="EMBL" id="TSE31850.1"/>
    </source>
</evidence>
<dbReference type="SMART" id="SM00267">
    <property type="entry name" value="GGDEF"/>
    <property type="match status" value="1"/>
</dbReference>
<feature type="domain" description="EAL" evidence="3">
    <location>
        <begin position="616"/>
        <end position="869"/>
    </location>
</feature>
<dbReference type="Pfam" id="PF00563">
    <property type="entry name" value="EAL"/>
    <property type="match status" value="1"/>
</dbReference>
<dbReference type="CDD" id="cd00130">
    <property type="entry name" value="PAS"/>
    <property type="match status" value="1"/>
</dbReference>
<comment type="caution">
    <text evidence="5">The sequence shown here is derived from an EMBL/GenBank/DDBJ whole genome shotgun (WGS) entry which is preliminary data.</text>
</comment>
<dbReference type="InterPro" id="IPR001633">
    <property type="entry name" value="EAL_dom"/>
</dbReference>
<dbReference type="SUPFAM" id="SSF55073">
    <property type="entry name" value="Nucleotide cyclase"/>
    <property type="match status" value="1"/>
</dbReference>